<dbReference type="AlphaFoldDB" id="A0A1Y6A027"/>
<reference evidence="2" key="1">
    <citation type="submission" date="2017-04" db="EMBL/GenBank/DDBJ databases">
        <authorList>
            <person name="Criscuolo A."/>
        </authorList>
    </citation>
    <scope>NUCLEOTIDE SEQUENCE [LARGE SCALE GENOMIC DNA]</scope>
</reference>
<dbReference type="Proteomes" id="UP000194439">
    <property type="component" value="Unassembled WGS sequence"/>
</dbReference>
<gene>
    <name evidence="1" type="ORF">BACERE00185_03156</name>
</gene>
<dbReference type="EMBL" id="FWZD01000056">
    <property type="protein sequence ID" value="SME17108.1"/>
    <property type="molecule type" value="Genomic_DNA"/>
</dbReference>
<accession>A0A1Y6A027</accession>
<protein>
    <submittedName>
        <fullName evidence="1">Uncharacterized protein</fullName>
    </submittedName>
</protein>
<evidence type="ECO:0000313" key="1">
    <source>
        <dbReference type="EMBL" id="SME17108.1"/>
    </source>
</evidence>
<evidence type="ECO:0000313" key="2">
    <source>
        <dbReference type="Proteomes" id="UP000194439"/>
    </source>
</evidence>
<dbReference type="RefSeq" id="WP_088028825.1">
    <property type="nucleotide sequence ID" value="NZ_FWZD01000056.1"/>
</dbReference>
<sequence length="129" mass="14727">MNLIDYGIAVHDVGTTLISLSNITEILLNVDVKNLYLELPKYVEAYEEKVKKLKQVQPPEAFKDEHNCLIEGLDGIVDAFYYIFLGIDSENNILEEEIFANGLLMINEQEEILLNTTKGMLNKLIFYAL</sequence>
<name>A0A1Y6A027_9BACI</name>
<proteinExistence type="predicted"/>
<organism evidence="1 2">
    <name type="scientific">Bacillus mobilis</name>
    <dbReference type="NCBI Taxonomy" id="2026190"/>
    <lineage>
        <taxon>Bacteria</taxon>
        <taxon>Bacillati</taxon>
        <taxon>Bacillota</taxon>
        <taxon>Bacilli</taxon>
        <taxon>Bacillales</taxon>
        <taxon>Bacillaceae</taxon>
        <taxon>Bacillus</taxon>
        <taxon>Bacillus cereus group</taxon>
    </lineage>
</organism>